<proteinExistence type="predicted"/>
<keyword evidence="2" id="KW-1133">Transmembrane helix</keyword>
<dbReference type="RefSeq" id="WP_309489682.1">
    <property type="nucleotide sequence ID" value="NZ_JAENIG010000005.1"/>
</dbReference>
<accession>A0AAE2SEH8</accession>
<keyword evidence="2" id="KW-0812">Transmembrane</keyword>
<organism evidence="3 4">
    <name type="scientific">Oceaniferula flava</name>
    <dbReference type="NCBI Taxonomy" id="2800421"/>
    <lineage>
        <taxon>Bacteria</taxon>
        <taxon>Pseudomonadati</taxon>
        <taxon>Verrucomicrobiota</taxon>
        <taxon>Verrucomicrobiia</taxon>
        <taxon>Verrucomicrobiales</taxon>
        <taxon>Verrucomicrobiaceae</taxon>
        <taxon>Oceaniferula</taxon>
    </lineage>
</organism>
<evidence type="ECO:0000256" key="2">
    <source>
        <dbReference type="SAM" id="Phobius"/>
    </source>
</evidence>
<feature type="transmembrane region" description="Helical" evidence="2">
    <location>
        <begin position="88"/>
        <end position="106"/>
    </location>
</feature>
<dbReference type="EMBL" id="JAENIG010000005">
    <property type="protein sequence ID" value="MBK1855070.1"/>
    <property type="molecule type" value="Genomic_DNA"/>
</dbReference>
<dbReference type="Proteomes" id="UP000634206">
    <property type="component" value="Unassembled WGS sequence"/>
</dbReference>
<evidence type="ECO:0000256" key="1">
    <source>
        <dbReference type="SAM" id="MobiDB-lite"/>
    </source>
</evidence>
<name>A0AAE2SEH8_9BACT</name>
<evidence type="ECO:0000313" key="3">
    <source>
        <dbReference type="EMBL" id="MBK1855070.1"/>
    </source>
</evidence>
<gene>
    <name evidence="3" type="ORF">JIN83_08870</name>
</gene>
<comment type="caution">
    <text evidence="3">The sequence shown here is derived from an EMBL/GenBank/DDBJ whole genome shotgun (WGS) entry which is preliminary data.</text>
</comment>
<dbReference type="AlphaFoldDB" id="A0AAE2SEH8"/>
<feature type="region of interest" description="Disordered" evidence="1">
    <location>
        <begin position="35"/>
        <end position="57"/>
    </location>
</feature>
<reference evidence="3" key="1">
    <citation type="submission" date="2021-01" db="EMBL/GenBank/DDBJ databases">
        <title>Modified the classification status of verrucomicrobia.</title>
        <authorList>
            <person name="Feng X."/>
        </authorList>
    </citation>
    <scope>NUCLEOTIDE SEQUENCE</scope>
    <source>
        <strain evidence="3">5K15</strain>
    </source>
</reference>
<keyword evidence="4" id="KW-1185">Reference proteome</keyword>
<protein>
    <submittedName>
        <fullName evidence="3">Uncharacterized protein</fullName>
    </submittedName>
</protein>
<evidence type="ECO:0000313" key="4">
    <source>
        <dbReference type="Proteomes" id="UP000634206"/>
    </source>
</evidence>
<keyword evidence="2" id="KW-0472">Membrane</keyword>
<sequence>MDSRQSSPPPGPDVDSLSAREIELRKQIEQLQDFVEHGPEREREAEEERLRTLPPPTEIQDRLREKKFMDQLSRGELKNEMRNQTKSGLLLLLLILSTLAIGWWIYQTVQ</sequence>
<feature type="compositionally biased region" description="Basic and acidic residues" evidence="1">
    <location>
        <begin position="35"/>
        <end position="51"/>
    </location>
</feature>